<gene>
    <name evidence="1" type="ORF">UFOPK2786_00106</name>
    <name evidence="2" type="ORF">UFOPK2810_00957</name>
</gene>
<sequence>MQYVTTGTYVADTSRQAEVFGTPPDAAEAANRLLAQLGHLPR</sequence>
<dbReference type="AlphaFoldDB" id="A0A6J6U4C4"/>
<dbReference type="EMBL" id="CAEZYW010000008">
    <property type="protein sequence ID" value="CAB4729794.1"/>
    <property type="molecule type" value="Genomic_DNA"/>
</dbReference>
<name>A0A6J6U4C4_9ZZZZ</name>
<evidence type="ECO:0000313" key="1">
    <source>
        <dbReference type="EMBL" id="CAB4729794.1"/>
    </source>
</evidence>
<reference evidence="2" key="1">
    <citation type="submission" date="2020-05" db="EMBL/GenBank/DDBJ databases">
        <authorList>
            <person name="Chiriac C."/>
            <person name="Salcher M."/>
            <person name="Ghai R."/>
            <person name="Kavagutti S V."/>
        </authorList>
    </citation>
    <scope>NUCLEOTIDE SEQUENCE</scope>
</reference>
<protein>
    <submittedName>
        <fullName evidence="2">Unannotated protein</fullName>
    </submittedName>
</protein>
<proteinExistence type="predicted"/>
<dbReference type="EMBL" id="CAEZYZ010000151">
    <property type="protein sequence ID" value="CAB4753433.1"/>
    <property type="molecule type" value="Genomic_DNA"/>
</dbReference>
<organism evidence="2">
    <name type="scientific">freshwater metagenome</name>
    <dbReference type="NCBI Taxonomy" id="449393"/>
    <lineage>
        <taxon>unclassified sequences</taxon>
        <taxon>metagenomes</taxon>
        <taxon>ecological metagenomes</taxon>
    </lineage>
</organism>
<evidence type="ECO:0000313" key="2">
    <source>
        <dbReference type="EMBL" id="CAB4753433.1"/>
    </source>
</evidence>
<accession>A0A6J6U4C4</accession>